<evidence type="ECO:0000256" key="8">
    <source>
        <dbReference type="ARBA" id="ARBA00022801"/>
    </source>
</evidence>
<feature type="compositionally biased region" description="Basic residues" evidence="16">
    <location>
        <begin position="24"/>
        <end position="35"/>
    </location>
</feature>
<dbReference type="GO" id="GO:0008233">
    <property type="term" value="F:peptidase activity"/>
    <property type="evidence" value="ECO:0007669"/>
    <property type="project" value="UniProtKB-KW"/>
</dbReference>
<evidence type="ECO:0000256" key="6">
    <source>
        <dbReference type="ARBA" id="ARBA00022741"/>
    </source>
</evidence>
<evidence type="ECO:0000256" key="3">
    <source>
        <dbReference type="ARBA" id="ARBA00022670"/>
    </source>
</evidence>
<comment type="function">
    <text evidence="1">The aspartyl protease (PR) mediates the proteolytic cleavages of the Gag and Gag-Pol polyproteins after assembly of the VLP.</text>
</comment>
<dbReference type="GO" id="GO:0046872">
    <property type="term" value="F:metal ion binding"/>
    <property type="evidence" value="ECO:0007669"/>
    <property type="project" value="UniProtKB-KW"/>
</dbReference>
<dbReference type="GO" id="GO:0004519">
    <property type="term" value="F:endonuclease activity"/>
    <property type="evidence" value="ECO:0007669"/>
    <property type="project" value="UniProtKB-KW"/>
</dbReference>
<dbReference type="PANTHER" id="PTHR42648">
    <property type="entry name" value="TRANSPOSASE, PUTATIVE-RELATED"/>
    <property type="match status" value="1"/>
</dbReference>
<feature type="domain" description="Integrase catalytic" evidence="17">
    <location>
        <begin position="193"/>
        <end position="327"/>
    </location>
</feature>
<keyword evidence="13" id="KW-0548">Nucleotidyltransferase</keyword>
<evidence type="ECO:0000256" key="9">
    <source>
        <dbReference type="ARBA" id="ARBA00022840"/>
    </source>
</evidence>
<feature type="compositionally biased region" description="Acidic residues" evidence="16">
    <location>
        <begin position="390"/>
        <end position="403"/>
    </location>
</feature>
<keyword evidence="4" id="KW-0540">Nuclease</keyword>
<dbReference type="EMBL" id="BKCJ010588049">
    <property type="protein sequence ID" value="GFB26260.1"/>
    <property type="molecule type" value="Genomic_DNA"/>
</dbReference>
<evidence type="ECO:0000313" key="18">
    <source>
        <dbReference type="EMBL" id="GFB26260.1"/>
    </source>
</evidence>
<evidence type="ECO:0000256" key="16">
    <source>
        <dbReference type="SAM" id="MobiDB-lite"/>
    </source>
</evidence>
<dbReference type="GO" id="GO:0003964">
    <property type="term" value="F:RNA-directed DNA polymerase activity"/>
    <property type="evidence" value="ECO:0007669"/>
    <property type="project" value="UniProtKB-KW"/>
</dbReference>
<keyword evidence="13" id="KW-0239">DNA-directed DNA polymerase</keyword>
<comment type="caution">
    <text evidence="18">The sequence shown here is derived from an EMBL/GenBank/DDBJ whole genome shotgun (WGS) entry which is preliminary data.</text>
</comment>
<feature type="region of interest" description="Disordered" evidence="16">
    <location>
        <begin position="1"/>
        <end position="47"/>
    </location>
</feature>
<dbReference type="InterPro" id="IPR025724">
    <property type="entry name" value="GAG-pre-integrase_dom"/>
</dbReference>
<feature type="non-terminal residue" evidence="18">
    <location>
        <position position="1"/>
    </location>
</feature>
<dbReference type="Gene3D" id="3.30.420.10">
    <property type="entry name" value="Ribonuclease H-like superfamily/Ribonuclease H"/>
    <property type="match status" value="1"/>
</dbReference>
<keyword evidence="11" id="KW-0229">DNA integration</keyword>
<organism evidence="18">
    <name type="scientific">Tanacetum cinerariifolium</name>
    <name type="common">Dalmatian daisy</name>
    <name type="synonym">Chrysanthemum cinerariifolium</name>
    <dbReference type="NCBI Taxonomy" id="118510"/>
    <lineage>
        <taxon>Eukaryota</taxon>
        <taxon>Viridiplantae</taxon>
        <taxon>Streptophyta</taxon>
        <taxon>Embryophyta</taxon>
        <taxon>Tracheophyta</taxon>
        <taxon>Spermatophyta</taxon>
        <taxon>Magnoliopsida</taxon>
        <taxon>eudicotyledons</taxon>
        <taxon>Gunneridae</taxon>
        <taxon>Pentapetalae</taxon>
        <taxon>asterids</taxon>
        <taxon>campanulids</taxon>
        <taxon>Asterales</taxon>
        <taxon>Asteraceae</taxon>
        <taxon>Asteroideae</taxon>
        <taxon>Anthemideae</taxon>
        <taxon>Anthemidinae</taxon>
        <taxon>Tanacetum</taxon>
    </lineage>
</organism>
<evidence type="ECO:0000256" key="13">
    <source>
        <dbReference type="ARBA" id="ARBA00022932"/>
    </source>
</evidence>
<keyword evidence="9" id="KW-0067">ATP-binding</keyword>
<name>A0A699L5V4_TANCI</name>
<evidence type="ECO:0000256" key="11">
    <source>
        <dbReference type="ARBA" id="ARBA00022908"/>
    </source>
</evidence>
<dbReference type="PROSITE" id="PS50994">
    <property type="entry name" value="INTEGRASE"/>
    <property type="match status" value="1"/>
</dbReference>
<dbReference type="Pfam" id="PF13976">
    <property type="entry name" value="gag_pre-integrs"/>
    <property type="match status" value="1"/>
</dbReference>
<dbReference type="Pfam" id="PF22936">
    <property type="entry name" value="Pol_BBD"/>
    <property type="match status" value="1"/>
</dbReference>
<dbReference type="InterPro" id="IPR036397">
    <property type="entry name" value="RNaseH_sf"/>
</dbReference>
<keyword evidence="10" id="KW-0460">Magnesium</keyword>
<evidence type="ECO:0000256" key="4">
    <source>
        <dbReference type="ARBA" id="ARBA00022722"/>
    </source>
</evidence>
<dbReference type="InterPro" id="IPR039537">
    <property type="entry name" value="Retrotran_Ty1/copia-like"/>
</dbReference>
<keyword evidence="2" id="KW-1188">Viral release from host cell</keyword>
<keyword evidence="3" id="KW-0645">Protease</keyword>
<dbReference type="Pfam" id="PF25597">
    <property type="entry name" value="SH3_retrovirus"/>
    <property type="match status" value="1"/>
</dbReference>
<feature type="region of interest" description="Disordered" evidence="16">
    <location>
        <begin position="374"/>
        <end position="446"/>
    </location>
</feature>
<sequence length="446" mass="50551">ERSKTKGDDGEGLYVRGRTDRRNSHQSRGKSRSKSRGYVNKDDQPSSGGLIYDGSEVMMVMSVEALLDWIMDSGCSYHMTPRLDLFSDFLECDRGRVLLGDNRECKIRGIGKVRLQLKDGSSFVLHDVRYIPKLKRNLISLGTLEKEGYIVKLQSGKIKVINGSRVVLSGARRDNCVYSLDGHAVAGELNASVEEKDSLAQVWHKRLGHISEARLQVLEKQGLFGKKSLGGKRYFLSIVDDYSIRVWVYLLRFKHEAFEKFKEWKKLVENQTERTVKKLKTDNGLEFCNREFKQLCIESGIARHLTVAGTPQQNGLAERMNRTLMDKSVKCALLGYLEGVKGYRLYRLDNESPKIVTSGNVVFNESVMYKDTLKDSGAGTDKSVEKLQDDGDDEDAGDQEIDQPPDLTYYQLVWDREPRTRTKPLRSSSQAKAGDLQMVVQDKGRD</sequence>
<evidence type="ECO:0000256" key="15">
    <source>
        <dbReference type="ARBA" id="ARBA00023172"/>
    </source>
</evidence>
<dbReference type="SUPFAM" id="SSF53098">
    <property type="entry name" value="Ribonuclease H-like"/>
    <property type="match status" value="1"/>
</dbReference>
<keyword evidence="15" id="KW-0233">DNA recombination</keyword>
<keyword evidence="12" id="KW-0695">RNA-directed DNA polymerase</keyword>
<evidence type="ECO:0000256" key="7">
    <source>
        <dbReference type="ARBA" id="ARBA00022759"/>
    </source>
</evidence>
<gene>
    <name evidence="18" type="ORF">Tci_698231</name>
</gene>
<dbReference type="PANTHER" id="PTHR42648:SF11">
    <property type="entry name" value="TRANSPOSON TY4-P GAG-POL POLYPROTEIN"/>
    <property type="match status" value="1"/>
</dbReference>
<evidence type="ECO:0000256" key="1">
    <source>
        <dbReference type="ARBA" id="ARBA00002180"/>
    </source>
</evidence>
<protein>
    <submittedName>
        <fullName evidence="18">Retrovirus-related Pol polyprotein from transposon TNT 1-94</fullName>
    </submittedName>
</protein>
<keyword evidence="5" id="KW-0479">Metal-binding</keyword>
<dbReference type="AlphaFoldDB" id="A0A699L5V4"/>
<keyword evidence="13" id="KW-0808">Transferase</keyword>
<dbReference type="Pfam" id="PF00665">
    <property type="entry name" value="rve"/>
    <property type="match status" value="1"/>
</dbReference>
<evidence type="ECO:0000256" key="10">
    <source>
        <dbReference type="ARBA" id="ARBA00022842"/>
    </source>
</evidence>
<dbReference type="GO" id="GO:0005524">
    <property type="term" value="F:ATP binding"/>
    <property type="evidence" value="ECO:0007669"/>
    <property type="project" value="UniProtKB-KW"/>
</dbReference>
<dbReference type="InterPro" id="IPR054722">
    <property type="entry name" value="PolX-like_BBD"/>
</dbReference>
<dbReference type="GO" id="GO:0006310">
    <property type="term" value="P:DNA recombination"/>
    <property type="evidence" value="ECO:0007669"/>
    <property type="project" value="UniProtKB-KW"/>
</dbReference>
<proteinExistence type="predicted"/>
<evidence type="ECO:0000256" key="14">
    <source>
        <dbReference type="ARBA" id="ARBA00023113"/>
    </source>
</evidence>
<keyword evidence="7" id="KW-0255">Endonuclease</keyword>
<dbReference type="GO" id="GO:0003676">
    <property type="term" value="F:nucleic acid binding"/>
    <property type="evidence" value="ECO:0007669"/>
    <property type="project" value="InterPro"/>
</dbReference>
<dbReference type="InterPro" id="IPR012337">
    <property type="entry name" value="RNaseH-like_sf"/>
</dbReference>
<dbReference type="GO" id="GO:0003887">
    <property type="term" value="F:DNA-directed DNA polymerase activity"/>
    <property type="evidence" value="ECO:0007669"/>
    <property type="project" value="UniProtKB-KW"/>
</dbReference>
<evidence type="ECO:0000256" key="12">
    <source>
        <dbReference type="ARBA" id="ARBA00022918"/>
    </source>
</evidence>
<dbReference type="GO" id="GO:0015074">
    <property type="term" value="P:DNA integration"/>
    <property type="evidence" value="ECO:0007669"/>
    <property type="project" value="UniProtKB-KW"/>
</dbReference>
<evidence type="ECO:0000259" key="17">
    <source>
        <dbReference type="PROSITE" id="PS50994"/>
    </source>
</evidence>
<dbReference type="GO" id="GO:0006508">
    <property type="term" value="P:proteolysis"/>
    <property type="evidence" value="ECO:0007669"/>
    <property type="project" value="UniProtKB-KW"/>
</dbReference>
<keyword evidence="8" id="KW-0378">Hydrolase</keyword>
<dbReference type="InterPro" id="IPR057670">
    <property type="entry name" value="SH3_retrovirus"/>
</dbReference>
<keyword evidence="6" id="KW-0547">Nucleotide-binding</keyword>
<evidence type="ECO:0000256" key="5">
    <source>
        <dbReference type="ARBA" id="ARBA00022723"/>
    </source>
</evidence>
<reference evidence="18" key="1">
    <citation type="journal article" date="2019" name="Sci. Rep.">
        <title>Draft genome of Tanacetum cinerariifolium, the natural source of mosquito coil.</title>
        <authorList>
            <person name="Yamashiro T."/>
            <person name="Shiraishi A."/>
            <person name="Satake H."/>
            <person name="Nakayama K."/>
        </authorList>
    </citation>
    <scope>NUCLEOTIDE SEQUENCE</scope>
</reference>
<accession>A0A699L5V4</accession>
<dbReference type="InterPro" id="IPR001584">
    <property type="entry name" value="Integrase_cat-core"/>
</dbReference>
<evidence type="ECO:0000256" key="2">
    <source>
        <dbReference type="ARBA" id="ARBA00022612"/>
    </source>
</evidence>
<keyword evidence="14" id="KW-0917">Virion maturation</keyword>